<dbReference type="EMBL" id="CP046884">
    <property type="protein sequence ID" value="QNQ89349.1"/>
    <property type="molecule type" value="Genomic_DNA"/>
</dbReference>
<reference evidence="1 2" key="1">
    <citation type="submission" date="2019-12" db="EMBL/GenBank/DDBJ databases">
        <title>Corynebacterium sp. nov., isolated from feces of the Anser Albifrons in China.</title>
        <authorList>
            <person name="Liu Q."/>
        </authorList>
    </citation>
    <scope>NUCLEOTIDE SEQUENCE [LARGE SCALE GENOMIC DNA]</scope>
    <source>
        <strain evidence="1 2">4H37-19</strain>
    </source>
</reference>
<evidence type="ECO:0000313" key="2">
    <source>
        <dbReference type="Proteomes" id="UP000516320"/>
    </source>
</evidence>
<accession>A0A7H0SLC4</accession>
<evidence type="ECO:0000313" key="1">
    <source>
        <dbReference type="EMBL" id="QNQ89349.1"/>
    </source>
</evidence>
<sequence length="47" mass="4546">MIDSIHNLFNAGLDGAGSVFQAIIGGIASLGGALGTSIKGVVDAIFG</sequence>
<dbReference type="Proteomes" id="UP000516320">
    <property type="component" value="Chromosome"/>
</dbReference>
<dbReference type="AlphaFoldDB" id="A0A7H0SLC4"/>
<proteinExistence type="predicted"/>
<protein>
    <submittedName>
        <fullName evidence="1">Uncharacterized protein</fullName>
    </submittedName>
</protein>
<dbReference type="RefSeq" id="WP_187974805.1">
    <property type="nucleotide sequence ID" value="NZ_CP046884.1"/>
</dbReference>
<dbReference type="KEGG" id="cpoy:GP475_00885"/>
<name>A0A7H0SLC4_9CORY</name>
<gene>
    <name evidence="1" type="ORF">GP475_00885</name>
</gene>
<keyword evidence="2" id="KW-1185">Reference proteome</keyword>
<organism evidence="1 2">
    <name type="scientific">Corynebacterium poyangense</name>
    <dbReference type="NCBI Taxonomy" id="2684405"/>
    <lineage>
        <taxon>Bacteria</taxon>
        <taxon>Bacillati</taxon>
        <taxon>Actinomycetota</taxon>
        <taxon>Actinomycetes</taxon>
        <taxon>Mycobacteriales</taxon>
        <taxon>Corynebacteriaceae</taxon>
        <taxon>Corynebacterium</taxon>
    </lineage>
</organism>